<reference evidence="6" key="1">
    <citation type="journal article" date="2020" name="Stud. Mycol.">
        <title>101 Dothideomycetes genomes: a test case for predicting lifestyles and emergence of pathogens.</title>
        <authorList>
            <person name="Haridas S."/>
            <person name="Albert R."/>
            <person name="Binder M."/>
            <person name="Bloem J."/>
            <person name="Labutti K."/>
            <person name="Salamov A."/>
            <person name="Andreopoulos B."/>
            <person name="Baker S."/>
            <person name="Barry K."/>
            <person name="Bills G."/>
            <person name="Bluhm B."/>
            <person name="Cannon C."/>
            <person name="Castanera R."/>
            <person name="Culley D."/>
            <person name="Daum C."/>
            <person name="Ezra D."/>
            <person name="Gonzalez J."/>
            <person name="Henrissat B."/>
            <person name="Kuo A."/>
            <person name="Liang C."/>
            <person name="Lipzen A."/>
            <person name="Lutzoni F."/>
            <person name="Magnuson J."/>
            <person name="Mondo S."/>
            <person name="Nolan M."/>
            <person name="Ohm R."/>
            <person name="Pangilinan J."/>
            <person name="Park H.-J."/>
            <person name="Ramirez L."/>
            <person name="Alfaro M."/>
            <person name="Sun H."/>
            <person name="Tritt A."/>
            <person name="Yoshinaga Y."/>
            <person name="Zwiers L.-H."/>
            <person name="Turgeon B."/>
            <person name="Goodwin S."/>
            <person name="Spatafora J."/>
            <person name="Crous P."/>
            <person name="Grigoriev I."/>
        </authorList>
    </citation>
    <scope>NUCLEOTIDE SEQUENCE</scope>
    <source>
        <strain evidence="6">CBS 123094</strain>
    </source>
</reference>
<feature type="transmembrane region" description="Helical" evidence="5">
    <location>
        <begin position="197"/>
        <end position="214"/>
    </location>
</feature>
<evidence type="ECO:0000256" key="5">
    <source>
        <dbReference type="SAM" id="Phobius"/>
    </source>
</evidence>
<feature type="transmembrane region" description="Helical" evidence="5">
    <location>
        <begin position="153"/>
        <end position="176"/>
    </location>
</feature>
<dbReference type="Pfam" id="PF04479">
    <property type="entry name" value="RTA1"/>
    <property type="match status" value="1"/>
</dbReference>
<dbReference type="GO" id="GO:0016020">
    <property type="term" value="C:membrane"/>
    <property type="evidence" value="ECO:0007669"/>
    <property type="project" value="UniProtKB-SubCell"/>
</dbReference>
<feature type="transmembrane region" description="Helical" evidence="5">
    <location>
        <begin position="234"/>
        <end position="253"/>
    </location>
</feature>
<organism evidence="6 7">
    <name type="scientific">Amniculicola lignicola CBS 123094</name>
    <dbReference type="NCBI Taxonomy" id="1392246"/>
    <lineage>
        <taxon>Eukaryota</taxon>
        <taxon>Fungi</taxon>
        <taxon>Dikarya</taxon>
        <taxon>Ascomycota</taxon>
        <taxon>Pezizomycotina</taxon>
        <taxon>Dothideomycetes</taxon>
        <taxon>Pleosporomycetidae</taxon>
        <taxon>Pleosporales</taxon>
        <taxon>Amniculicolaceae</taxon>
        <taxon>Amniculicola</taxon>
    </lineage>
</organism>
<feature type="transmembrane region" description="Helical" evidence="5">
    <location>
        <begin position="41"/>
        <end position="59"/>
    </location>
</feature>
<evidence type="ECO:0000256" key="4">
    <source>
        <dbReference type="ARBA" id="ARBA00023136"/>
    </source>
</evidence>
<dbReference type="Proteomes" id="UP000799779">
    <property type="component" value="Unassembled WGS sequence"/>
</dbReference>
<sequence length="277" mass="30715">MAKTEYVLWHYTPSLAGGVIGAIVFLVLTGAHIFRLIRNRTWFCIPFVVGGLFEAIGYAGRAAAHSDTTSKGPYIVQSVLILIAPILFAASIYMVLGRLMLRTDSGSMSIIRPNWVTKIFVISDILCFFIQSGGAGMLTQAKDDAGVKRGERIILGGLMLQILAFGFFVIVAAVWHKRLASNETAAARSGVIPWKKYAYLLYAASMCITIRNACRVVEYAMGRDGFLITHEWTLYMYDCALMINTLAICLVWYNPNIKHSRNSDVEFGSVGIHTQRK</sequence>
<keyword evidence="4 5" id="KW-0472">Membrane</keyword>
<evidence type="ECO:0000256" key="1">
    <source>
        <dbReference type="ARBA" id="ARBA00004141"/>
    </source>
</evidence>
<keyword evidence="2 5" id="KW-0812">Transmembrane</keyword>
<dbReference type="EMBL" id="ML977636">
    <property type="protein sequence ID" value="KAF1995602.1"/>
    <property type="molecule type" value="Genomic_DNA"/>
</dbReference>
<protein>
    <submittedName>
        <fullName evidence="6">RTA1 like protein</fullName>
    </submittedName>
</protein>
<dbReference type="PANTHER" id="PTHR31465:SF35">
    <property type="entry name" value="RTA1 DOMAIN PROTEIN-RELATED"/>
    <property type="match status" value="1"/>
</dbReference>
<feature type="transmembrane region" description="Helical" evidence="5">
    <location>
        <begin position="115"/>
        <end position="133"/>
    </location>
</feature>
<keyword evidence="3 5" id="KW-1133">Transmembrane helix</keyword>
<dbReference type="OrthoDB" id="3358017at2759"/>
<keyword evidence="7" id="KW-1185">Reference proteome</keyword>
<accession>A0A6A5W0Z7</accession>
<evidence type="ECO:0000313" key="6">
    <source>
        <dbReference type="EMBL" id="KAF1995602.1"/>
    </source>
</evidence>
<gene>
    <name evidence="6" type="ORF">P154DRAFT_580663</name>
</gene>
<evidence type="ECO:0000256" key="3">
    <source>
        <dbReference type="ARBA" id="ARBA00022989"/>
    </source>
</evidence>
<proteinExistence type="predicted"/>
<evidence type="ECO:0000256" key="2">
    <source>
        <dbReference type="ARBA" id="ARBA00022692"/>
    </source>
</evidence>
<dbReference type="InterPro" id="IPR007568">
    <property type="entry name" value="RTA1"/>
</dbReference>
<feature type="transmembrane region" description="Helical" evidence="5">
    <location>
        <begin position="74"/>
        <end position="95"/>
    </location>
</feature>
<comment type="subcellular location">
    <subcellularLocation>
        <location evidence="1">Membrane</location>
        <topology evidence="1">Multi-pass membrane protein</topology>
    </subcellularLocation>
</comment>
<name>A0A6A5W0Z7_9PLEO</name>
<evidence type="ECO:0000313" key="7">
    <source>
        <dbReference type="Proteomes" id="UP000799779"/>
    </source>
</evidence>
<dbReference type="AlphaFoldDB" id="A0A6A5W0Z7"/>
<dbReference type="PANTHER" id="PTHR31465">
    <property type="entry name" value="PROTEIN RTA1-RELATED"/>
    <property type="match status" value="1"/>
</dbReference>
<feature type="transmembrane region" description="Helical" evidence="5">
    <location>
        <begin position="15"/>
        <end position="34"/>
    </location>
</feature>